<dbReference type="Proteomes" id="UP001174932">
    <property type="component" value="Unassembled WGS sequence"/>
</dbReference>
<feature type="transmembrane region" description="Helical" evidence="1">
    <location>
        <begin position="17"/>
        <end position="38"/>
    </location>
</feature>
<reference evidence="2" key="1">
    <citation type="journal article" date="2015" name="Int. J. Syst. Evol. Microbiol.">
        <title>Rhizobium alvei sp. nov., isolated from a freshwater river.</title>
        <authorList>
            <person name="Sheu S.Y."/>
            <person name="Huang H.W."/>
            <person name="Young C.C."/>
            <person name="Chen W.M."/>
        </authorList>
    </citation>
    <scope>NUCLEOTIDE SEQUENCE</scope>
    <source>
        <strain evidence="2">TNR-22</strain>
    </source>
</reference>
<name>A0ABT8YFJ5_9HYPH</name>
<evidence type="ECO:0000313" key="3">
    <source>
        <dbReference type="Proteomes" id="UP001174932"/>
    </source>
</evidence>
<proteinExistence type="predicted"/>
<comment type="caution">
    <text evidence="2">The sequence shown here is derived from an EMBL/GenBank/DDBJ whole genome shotgun (WGS) entry which is preliminary data.</text>
</comment>
<accession>A0ABT8YFJ5</accession>
<keyword evidence="1" id="KW-1133">Transmembrane helix</keyword>
<reference evidence="2" key="2">
    <citation type="submission" date="2023-07" db="EMBL/GenBank/DDBJ databases">
        <authorList>
            <person name="Shen H."/>
        </authorList>
    </citation>
    <scope>NUCLEOTIDE SEQUENCE</scope>
    <source>
        <strain evidence="2">TNR-22</strain>
    </source>
</reference>
<keyword evidence="1" id="KW-0472">Membrane</keyword>
<evidence type="ECO:0000313" key="2">
    <source>
        <dbReference type="EMBL" id="MDO6962459.1"/>
    </source>
</evidence>
<evidence type="ECO:0000256" key="1">
    <source>
        <dbReference type="SAM" id="Phobius"/>
    </source>
</evidence>
<dbReference type="EMBL" id="JAUOZU010000001">
    <property type="protein sequence ID" value="MDO6962459.1"/>
    <property type="molecule type" value="Genomic_DNA"/>
</dbReference>
<protein>
    <submittedName>
        <fullName evidence="2">Uncharacterized protein</fullName>
    </submittedName>
</protein>
<dbReference type="RefSeq" id="WP_304374284.1">
    <property type="nucleotide sequence ID" value="NZ_JAUOZU010000001.1"/>
</dbReference>
<organism evidence="2 3">
    <name type="scientific">Rhizobium alvei</name>
    <dbReference type="NCBI Taxonomy" id="1132659"/>
    <lineage>
        <taxon>Bacteria</taxon>
        <taxon>Pseudomonadati</taxon>
        <taxon>Pseudomonadota</taxon>
        <taxon>Alphaproteobacteria</taxon>
        <taxon>Hyphomicrobiales</taxon>
        <taxon>Rhizobiaceae</taxon>
        <taxon>Rhizobium/Agrobacterium group</taxon>
        <taxon>Rhizobium</taxon>
    </lineage>
</organism>
<sequence>MLGEEGAAERQTSPVRFALAAGQALLLLVFLFFSGALVPEQTAPASRQSMSAMPASAAHVLQSRWDALRTFSSPERKTLAKAGWSGGPDGWLPHSAEWQVAQVAVPYRTPAGDDDHAFAVTSSYQPRAPPARSC</sequence>
<keyword evidence="3" id="KW-1185">Reference proteome</keyword>
<gene>
    <name evidence="2" type="ORF">Q4481_00740</name>
</gene>
<keyword evidence="1" id="KW-0812">Transmembrane</keyword>